<evidence type="ECO:0000256" key="4">
    <source>
        <dbReference type="ARBA" id="ARBA00022989"/>
    </source>
</evidence>
<dbReference type="GeneID" id="27336288"/>
<evidence type="ECO:0000256" key="2">
    <source>
        <dbReference type="ARBA" id="ARBA00022692"/>
    </source>
</evidence>
<protein>
    <submittedName>
        <fullName evidence="7">Uncharacterized protein</fullName>
    </submittedName>
</protein>
<keyword evidence="3" id="KW-0256">Endoplasmic reticulum</keyword>
<dbReference type="HOGENOM" id="CLU_1835202_0_0_1"/>
<proteinExistence type="predicted"/>
<evidence type="ECO:0000256" key="5">
    <source>
        <dbReference type="ARBA" id="ARBA00023136"/>
    </source>
</evidence>
<name>A0A0D1ZG28_9EURO</name>
<dbReference type="EMBL" id="KN847498">
    <property type="protein sequence ID" value="KIW11932.1"/>
    <property type="molecule type" value="Genomic_DNA"/>
</dbReference>
<evidence type="ECO:0000313" key="8">
    <source>
        <dbReference type="Proteomes" id="UP000053328"/>
    </source>
</evidence>
<gene>
    <name evidence="7" type="ORF">PV08_09205</name>
</gene>
<evidence type="ECO:0000256" key="3">
    <source>
        <dbReference type="ARBA" id="ARBA00022824"/>
    </source>
</evidence>
<dbReference type="RefSeq" id="XP_016232148.1">
    <property type="nucleotide sequence ID" value="XM_016383525.1"/>
</dbReference>
<dbReference type="Pfam" id="PF11779">
    <property type="entry name" value="SPT_ssu-like"/>
    <property type="match status" value="1"/>
</dbReference>
<evidence type="ECO:0000256" key="6">
    <source>
        <dbReference type="SAM" id="Phobius"/>
    </source>
</evidence>
<sequence length="140" mass="15618">MASDVYNHHPSLEPFPLFIDSAPPNSANYFSSPMAMAAIQLLSTSASPSSHEGKRRISVPAKVSNYLRLRYYQYEVTFGLYVMTPIEKLVFNTVVLAAFAFLVYALCWGFEPFIVNSLCRFVYYLTGSYSSAPELCANSA</sequence>
<dbReference type="OrthoDB" id="202672at2759"/>
<dbReference type="STRING" id="91928.A0A0D1ZG28"/>
<keyword evidence="8" id="KW-1185">Reference proteome</keyword>
<organism evidence="7 8">
    <name type="scientific">Exophiala spinifera</name>
    <dbReference type="NCBI Taxonomy" id="91928"/>
    <lineage>
        <taxon>Eukaryota</taxon>
        <taxon>Fungi</taxon>
        <taxon>Dikarya</taxon>
        <taxon>Ascomycota</taxon>
        <taxon>Pezizomycotina</taxon>
        <taxon>Eurotiomycetes</taxon>
        <taxon>Chaetothyriomycetidae</taxon>
        <taxon>Chaetothyriales</taxon>
        <taxon>Herpotrichiellaceae</taxon>
        <taxon>Exophiala</taxon>
    </lineage>
</organism>
<accession>A0A0D1ZG28</accession>
<dbReference type="GO" id="GO:0005789">
    <property type="term" value="C:endoplasmic reticulum membrane"/>
    <property type="evidence" value="ECO:0007669"/>
    <property type="project" value="UniProtKB-SubCell"/>
</dbReference>
<evidence type="ECO:0000313" key="7">
    <source>
        <dbReference type="EMBL" id="KIW11932.1"/>
    </source>
</evidence>
<dbReference type="InterPro" id="IPR024512">
    <property type="entry name" value="Ser_palmitoyltrfase_ssu-like"/>
</dbReference>
<dbReference type="Proteomes" id="UP000053328">
    <property type="component" value="Unassembled WGS sequence"/>
</dbReference>
<dbReference type="AlphaFoldDB" id="A0A0D1ZG28"/>
<keyword evidence="5 6" id="KW-0472">Membrane</keyword>
<keyword evidence="4 6" id="KW-1133">Transmembrane helix</keyword>
<evidence type="ECO:0000256" key="1">
    <source>
        <dbReference type="ARBA" id="ARBA00004477"/>
    </source>
</evidence>
<comment type="subcellular location">
    <subcellularLocation>
        <location evidence="1">Endoplasmic reticulum membrane</location>
        <topology evidence="1">Multi-pass membrane protein</topology>
    </subcellularLocation>
</comment>
<dbReference type="VEuPathDB" id="FungiDB:PV08_09205"/>
<keyword evidence="2 6" id="KW-0812">Transmembrane</keyword>
<feature type="transmembrane region" description="Helical" evidence="6">
    <location>
        <begin position="89"/>
        <end position="110"/>
    </location>
</feature>
<reference evidence="7 8" key="1">
    <citation type="submission" date="2015-01" db="EMBL/GenBank/DDBJ databases">
        <title>The Genome Sequence of Exophiala spinifera CBS89968.</title>
        <authorList>
            <consortium name="The Broad Institute Genomics Platform"/>
            <person name="Cuomo C."/>
            <person name="de Hoog S."/>
            <person name="Gorbushina A."/>
            <person name="Stielow B."/>
            <person name="Teixiera M."/>
            <person name="Abouelleil A."/>
            <person name="Chapman S.B."/>
            <person name="Priest M."/>
            <person name="Young S.K."/>
            <person name="Wortman J."/>
            <person name="Nusbaum C."/>
            <person name="Birren B."/>
        </authorList>
    </citation>
    <scope>NUCLEOTIDE SEQUENCE [LARGE SCALE GENOMIC DNA]</scope>
    <source>
        <strain evidence="7 8">CBS 89968</strain>
    </source>
</reference>